<feature type="transmembrane region" description="Helical" evidence="1">
    <location>
        <begin position="36"/>
        <end position="55"/>
    </location>
</feature>
<protein>
    <submittedName>
        <fullName evidence="2">Uncharacterized protein</fullName>
    </submittedName>
</protein>
<keyword evidence="1" id="KW-1133">Transmembrane helix</keyword>
<keyword evidence="1" id="KW-0812">Transmembrane</keyword>
<dbReference type="OrthoDB" id="9866368at2"/>
<dbReference type="Proteomes" id="UP000287798">
    <property type="component" value="Unassembled WGS sequence"/>
</dbReference>
<proteinExistence type="predicted"/>
<name>A0A426QGC1_9GAMM</name>
<evidence type="ECO:0000313" key="2">
    <source>
        <dbReference type="EMBL" id="RRQ20797.1"/>
    </source>
</evidence>
<sequence length="132" mass="14438">MYDSLHRKGISLIYALGVLLSFVSALVPQPAMGFELAVSVLLAGLLPYVIHAFTLPFLQGMALSLPALVLVAVHAWLVVTQRVMDFQGYADGRIYSVPLVLTLVMIGLLVWALRKQPMGRPWGPQSRHSLDG</sequence>
<feature type="transmembrane region" description="Helical" evidence="1">
    <location>
        <begin position="94"/>
        <end position="113"/>
    </location>
</feature>
<keyword evidence="3" id="KW-1185">Reference proteome</keyword>
<feature type="transmembrane region" description="Helical" evidence="1">
    <location>
        <begin position="62"/>
        <end position="79"/>
    </location>
</feature>
<reference evidence="2 3" key="1">
    <citation type="journal article" date="2010" name="Int. J. Syst. Evol. Microbiol.">
        <title>Thiohalobacter thiocyanaticus gen. nov., sp. nov., a moderately halophilic, sulfur-oxidizing gammaproteobacterium from hypersaline lakes, that utilizes thiocyanate.</title>
        <authorList>
            <person name="Sorokin D.Y."/>
            <person name="Kovaleva O.L."/>
            <person name="Tourova T.P."/>
            <person name="Muyzer G."/>
        </authorList>
    </citation>
    <scope>NUCLEOTIDE SEQUENCE [LARGE SCALE GENOMIC DNA]</scope>
    <source>
        <strain evidence="2 3">Hrh1</strain>
    </source>
</reference>
<comment type="caution">
    <text evidence="2">The sequence shown here is derived from an EMBL/GenBank/DDBJ whole genome shotgun (WGS) entry which is preliminary data.</text>
</comment>
<gene>
    <name evidence="2" type="ORF">D6C00_01595</name>
</gene>
<dbReference type="AlphaFoldDB" id="A0A426QGC1"/>
<dbReference type="RefSeq" id="WP_125180012.1">
    <property type="nucleotide sequence ID" value="NZ_QZMU01000001.1"/>
</dbReference>
<dbReference type="EMBL" id="QZMU01000001">
    <property type="protein sequence ID" value="RRQ20797.1"/>
    <property type="molecule type" value="Genomic_DNA"/>
</dbReference>
<evidence type="ECO:0000313" key="3">
    <source>
        <dbReference type="Proteomes" id="UP000287798"/>
    </source>
</evidence>
<organism evidence="2 3">
    <name type="scientific">Thiohalobacter thiocyanaticus</name>
    <dbReference type="NCBI Taxonomy" id="585455"/>
    <lineage>
        <taxon>Bacteria</taxon>
        <taxon>Pseudomonadati</taxon>
        <taxon>Pseudomonadota</taxon>
        <taxon>Gammaproteobacteria</taxon>
        <taxon>Thiohalobacterales</taxon>
        <taxon>Thiohalobacteraceae</taxon>
        <taxon>Thiohalobacter</taxon>
    </lineage>
</organism>
<keyword evidence="1" id="KW-0472">Membrane</keyword>
<feature type="transmembrane region" description="Helical" evidence="1">
    <location>
        <begin position="12"/>
        <end position="30"/>
    </location>
</feature>
<accession>A0A426QGC1</accession>
<evidence type="ECO:0000256" key="1">
    <source>
        <dbReference type="SAM" id="Phobius"/>
    </source>
</evidence>